<dbReference type="PROSITE" id="PS00141">
    <property type="entry name" value="ASP_PROTEASE"/>
    <property type="match status" value="1"/>
</dbReference>
<name>A0ABV3L1E9_9RHOB</name>
<dbReference type="InterPro" id="IPR034122">
    <property type="entry name" value="Retropepsin-like_bacterial"/>
</dbReference>
<keyword evidence="2" id="KW-0378">Hydrolase</keyword>
<dbReference type="Proteomes" id="UP001553161">
    <property type="component" value="Unassembled WGS sequence"/>
</dbReference>
<dbReference type="SUPFAM" id="SSF50630">
    <property type="entry name" value="Acid proteases"/>
    <property type="match status" value="1"/>
</dbReference>
<keyword evidence="1" id="KW-0812">Transmembrane</keyword>
<keyword evidence="1" id="KW-1133">Transmembrane helix</keyword>
<organism evidence="2 3">
    <name type="scientific">Meridianimarinicoccus marinus</name>
    <dbReference type="NCBI Taxonomy" id="3231483"/>
    <lineage>
        <taxon>Bacteria</taxon>
        <taxon>Pseudomonadati</taxon>
        <taxon>Pseudomonadota</taxon>
        <taxon>Alphaproteobacteria</taxon>
        <taxon>Rhodobacterales</taxon>
        <taxon>Paracoccaceae</taxon>
        <taxon>Meridianimarinicoccus</taxon>
    </lineage>
</organism>
<evidence type="ECO:0000313" key="3">
    <source>
        <dbReference type="Proteomes" id="UP001553161"/>
    </source>
</evidence>
<keyword evidence="3" id="KW-1185">Reference proteome</keyword>
<protein>
    <submittedName>
        <fullName evidence="2">TIGR02281 family clan AA aspartic protease</fullName>
        <ecNumber evidence="2">3.4.23.-</ecNumber>
    </submittedName>
</protein>
<dbReference type="NCBIfam" id="TIGR02281">
    <property type="entry name" value="clan_AA_DTGA"/>
    <property type="match status" value="1"/>
</dbReference>
<dbReference type="EC" id="3.4.23.-" evidence="2"/>
<dbReference type="EMBL" id="JBFBVU010000001">
    <property type="protein sequence ID" value="MEV8465391.1"/>
    <property type="molecule type" value="Genomic_DNA"/>
</dbReference>
<feature type="transmembrane region" description="Helical" evidence="1">
    <location>
        <begin position="38"/>
        <end position="55"/>
    </location>
</feature>
<feature type="transmembrane region" description="Helical" evidence="1">
    <location>
        <begin position="6"/>
        <end position="26"/>
    </location>
</feature>
<dbReference type="RefSeq" id="WP_366190833.1">
    <property type="nucleotide sequence ID" value="NZ_JBFBVU010000001.1"/>
</dbReference>
<reference evidence="2 3" key="1">
    <citation type="submission" date="2024-07" db="EMBL/GenBank/DDBJ databases">
        <authorList>
            <person name="Kang M."/>
        </authorList>
    </citation>
    <scope>NUCLEOTIDE SEQUENCE [LARGE SCALE GENOMIC DNA]</scope>
    <source>
        <strain evidence="2 3">DFM31</strain>
    </source>
</reference>
<gene>
    <name evidence="2" type="ORF">AB0T83_01165</name>
</gene>
<evidence type="ECO:0000256" key="1">
    <source>
        <dbReference type="SAM" id="Phobius"/>
    </source>
</evidence>
<dbReference type="GO" id="GO:0008233">
    <property type="term" value="F:peptidase activity"/>
    <property type="evidence" value="ECO:0007669"/>
    <property type="project" value="UniProtKB-KW"/>
</dbReference>
<sequence>MGSDQIGSLIYLILLGLLVGSYVLVANRRNLGQMTRHAVLWGLIFLGIAVGAGLWQDIRQGSTLQQSVQAEGETITLNRLRDGHFHMALKINGAPVNFLVDTGATEMVLSLEDAAKVGIDTGKLAFLGRARTANGQIETARVWLDRVELAGQVETKVPAQVSRGDMPGSLLGMSYLSRFEQITINGDRMVLTR</sequence>
<dbReference type="InterPro" id="IPR021109">
    <property type="entry name" value="Peptidase_aspartic_dom_sf"/>
</dbReference>
<dbReference type="GO" id="GO:0006508">
    <property type="term" value="P:proteolysis"/>
    <property type="evidence" value="ECO:0007669"/>
    <property type="project" value="UniProtKB-KW"/>
</dbReference>
<dbReference type="InterPro" id="IPR001969">
    <property type="entry name" value="Aspartic_peptidase_AS"/>
</dbReference>
<evidence type="ECO:0000313" key="2">
    <source>
        <dbReference type="EMBL" id="MEV8465391.1"/>
    </source>
</evidence>
<dbReference type="Pfam" id="PF13975">
    <property type="entry name" value="gag-asp_proteas"/>
    <property type="match status" value="1"/>
</dbReference>
<proteinExistence type="predicted"/>
<dbReference type="Gene3D" id="2.40.70.10">
    <property type="entry name" value="Acid Proteases"/>
    <property type="match status" value="1"/>
</dbReference>
<accession>A0ABV3L1E9</accession>
<dbReference type="InterPro" id="IPR011969">
    <property type="entry name" value="Clan_AA_Asp_peptidase_C"/>
</dbReference>
<keyword evidence="1" id="KW-0472">Membrane</keyword>
<comment type="caution">
    <text evidence="2">The sequence shown here is derived from an EMBL/GenBank/DDBJ whole genome shotgun (WGS) entry which is preliminary data.</text>
</comment>
<keyword evidence="2" id="KW-0645">Protease</keyword>
<dbReference type="CDD" id="cd05483">
    <property type="entry name" value="retropepsin_like_bacteria"/>
    <property type="match status" value="1"/>
</dbReference>